<evidence type="ECO:0000259" key="2">
    <source>
        <dbReference type="PROSITE" id="PS01124"/>
    </source>
</evidence>
<name>A0A4P9VWZ1_9GAMM</name>
<evidence type="ECO:0000313" key="3">
    <source>
        <dbReference type="EMBL" id="RDH46420.1"/>
    </source>
</evidence>
<reference evidence="3 4" key="1">
    <citation type="submission" date="2017-04" db="EMBL/GenBank/DDBJ databases">
        <title>Draft genome sequence of Zooshikella ganghwensis VG4 isolated from Red Sea sediments.</title>
        <authorList>
            <person name="Rehman Z."/>
            <person name="Alam I."/>
            <person name="Kamau A."/>
            <person name="Bajic V."/>
            <person name="Leiknes T."/>
        </authorList>
    </citation>
    <scope>NUCLEOTIDE SEQUENCE [LARGE SCALE GENOMIC DNA]</scope>
    <source>
        <strain evidence="3 4">VG4</strain>
    </source>
</reference>
<evidence type="ECO:0000313" key="4">
    <source>
        <dbReference type="Proteomes" id="UP000257039"/>
    </source>
</evidence>
<protein>
    <submittedName>
        <fullName evidence="3">AraC family transcriptional regulator</fullName>
    </submittedName>
</protein>
<keyword evidence="1" id="KW-0238">DNA-binding</keyword>
<dbReference type="PANTHER" id="PTHR43280">
    <property type="entry name" value="ARAC-FAMILY TRANSCRIPTIONAL REGULATOR"/>
    <property type="match status" value="1"/>
</dbReference>
<dbReference type="AlphaFoldDB" id="A0A4P9VWZ1"/>
<dbReference type="SMART" id="SM00342">
    <property type="entry name" value="HTH_ARAC"/>
    <property type="match status" value="1"/>
</dbReference>
<dbReference type="PANTHER" id="PTHR43280:SF2">
    <property type="entry name" value="HTH-TYPE TRANSCRIPTIONAL REGULATOR EXSA"/>
    <property type="match status" value="1"/>
</dbReference>
<dbReference type="GO" id="GO:0043565">
    <property type="term" value="F:sequence-specific DNA binding"/>
    <property type="evidence" value="ECO:0007669"/>
    <property type="project" value="InterPro"/>
</dbReference>
<proteinExistence type="predicted"/>
<dbReference type="Gene3D" id="1.10.10.60">
    <property type="entry name" value="Homeodomain-like"/>
    <property type="match status" value="1"/>
</dbReference>
<dbReference type="GO" id="GO:0003700">
    <property type="term" value="F:DNA-binding transcription factor activity"/>
    <property type="evidence" value="ECO:0007669"/>
    <property type="project" value="InterPro"/>
</dbReference>
<feature type="domain" description="HTH araC/xylS-type" evidence="2">
    <location>
        <begin position="154"/>
        <end position="251"/>
    </location>
</feature>
<gene>
    <name evidence="3" type="ORF">B9G39_24845</name>
</gene>
<keyword evidence="4" id="KW-1185">Reference proteome</keyword>
<evidence type="ECO:0000256" key="1">
    <source>
        <dbReference type="ARBA" id="ARBA00023125"/>
    </source>
</evidence>
<accession>A0A4P9VWZ1</accession>
<comment type="caution">
    <text evidence="3">The sequence shown here is derived from an EMBL/GenBank/DDBJ whole genome shotgun (WGS) entry which is preliminary data.</text>
</comment>
<dbReference type="Pfam" id="PF12833">
    <property type="entry name" value="HTH_18"/>
    <property type="match status" value="1"/>
</dbReference>
<dbReference type="Proteomes" id="UP000257039">
    <property type="component" value="Unassembled WGS sequence"/>
</dbReference>
<dbReference type="PROSITE" id="PS01124">
    <property type="entry name" value="HTH_ARAC_FAMILY_2"/>
    <property type="match status" value="1"/>
</dbReference>
<dbReference type="EMBL" id="NDXW01000001">
    <property type="protein sequence ID" value="RDH46420.1"/>
    <property type="molecule type" value="Genomic_DNA"/>
</dbReference>
<sequence length="287" mass="32175">MVANSTSVNIGIFRVYCGEGCVITLGRTLVTEWHSHLSYQISLGLHGNPLALDVNNERCLANGFIIGSAIPHRLEVYGDCCLTILVDSDHLHSHHLQHLLQSREVLKLSSQQVKNMLLQIFDAFENKQYLDIKTLMASLNKPCGCHYGLDKRIAKAVEIIDCLPEKIISSQSIAEKVCLSESRFRHLFKENIGVNFRQYLLWRRLNDALKYALLTNSLTIAATKAGFSDSAHLSRTCKEMYGLKPSFIMRQGYLSSSLATLVSGVEQELVNTQLLLGRQYCTLCTLV</sequence>
<dbReference type="InterPro" id="IPR018060">
    <property type="entry name" value="HTH_AraC"/>
</dbReference>
<organism evidence="3 4">
    <name type="scientific">Zooshikella ganghwensis</name>
    <dbReference type="NCBI Taxonomy" id="202772"/>
    <lineage>
        <taxon>Bacteria</taxon>
        <taxon>Pseudomonadati</taxon>
        <taxon>Pseudomonadota</taxon>
        <taxon>Gammaproteobacteria</taxon>
        <taxon>Oceanospirillales</taxon>
        <taxon>Zooshikellaceae</taxon>
        <taxon>Zooshikella</taxon>
    </lineage>
</organism>
<dbReference type="RefSeq" id="WP_094789182.1">
    <property type="nucleotide sequence ID" value="NZ_NDXW01000001.1"/>
</dbReference>